<keyword evidence="3" id="KW-0949">S-adenosyl-L-methionine</keyword>
<name>A0A162IGT7_9HYPO</name>
<feature type="region of interest" description="Disordered" evidence="4">
    <location>
        <begin position="242"/>
        <end position="262"/>
    </location>
</feature>
<dbReference type="InterPro" id="IPR016461">
    <property type="entry name" value="COMT-like"/>
</dbReference>
<feature type="domain" description="O-methyltransferase C-terminal" evidence="5">
    <location>
        <begin position="264"/>
        <end position="408"/>
    </location>
</feature>
<dbReference type="InterPro" id="IPR036390">
    <property type="entry name" value="WH_DNA-bd_sf"/>
</dbReference>
<dbReference type="GO" id="GO:0032259">
    <property type="term" value="P:methylation"/>
    <property type="evidence" value="ECO:0007669"/>
    <property type="project" value="UniProtKB-KW"/>
</dbReference>
<evidence type="ECO:0000256" key="1">
    <source>
        <dbReference type="ARBA" id="ARBA00022603"/>
    </source>
</evidence>
<keyword evidence="1 7" id="KW-0489">Methyltransferase</keyword>
<dbReference type="Proteomes" id="UP000078544">
    <property type="component" value="Unassembled WGS sequence"/>
</dbReference>
<dbReference type="PROSITE" id="PS51683">
    <property type="entry name" value="SAM_OMT_II"/>
    <property type="match status" value="1"/>
</dbReference>
<evidence type="ECO:0000256" key="4">
    <source>
        <dbReference type="SAM" id="MobiDB-lite"/>
    </source>
</evidence>
<accession>A0A162IGT7</accession>
<evidence type="ECO:0000313" key="8">
    <source>
        <dbReference type="Proteomes" id="UP000078544"/>
    </source>
</evidence>
<comment type="caution">
    <text evidence="7">The sequence shown here is derived from an EMBL/GenBank/DDBJ whole genome shotgun (WGS) entry which is preliminary data.</text>
</comment>
<sequence length="434" mass="45945">MSTVRQDPGSLADKMDGLAAQLKARASAMRADPDTAVPHEAAANGRLLQAADEVLSELKSPFAQLMDTMVCMAKFGALRLFIKWDLLAKIPAEEGAAVSYEELAQSIGAETALVARLGAVLVSTNVLRQVGAGRVAHTAHSSAYASPESPLRALACLGFDGHLKTLAQLPAYFDRFGLREPTGRHNTAMAFAAGDASLSVWDCMSGNPELARNMMVAMASMASKTPTVGSYDFRWVVEQGGSSSSSSTPSGGASGSHDRQQQRPLVVDVGGGKGHALQAIHDATPGLDMSRCVVQDIPVVVHEAQRLATGPLAAARFAAVDFHEEQPVKGALVYYIRRCLHDYGDDECVGILGHIADAMDVDSRLLIVEQVLTDPPSAVSVANDVFMAFIGGKERAEDGFRAILARAGLVLAELHRCEGTDYAVVECCRAEAVT</sequence>
<dbReference type="Gene3D" id="1.10.10.10">
    <property type="entry name" value="Winged helix-like DNA-binding domain superfamily/Winged helix DNA-binding domain"/>
    <property type="match status" value="1"/>
</dbReference>
<evidence type="ECO:0000256" key="2">
    <source>
        <dbReference type="ARBA" id="ARBA00022679"/>
    </source>
</evidence>
<dbReference type="AlphaFoldDB" id="A0A162IGT7"/>
<evidence type="ECO:0000259" key="5">
    <source>
        <dbReference type="Pfam" id="PF00891"/>
    </source>
</evidence>
<evidence type="ECO:0000313" key="7">
    <source>
        <dbReference type="EMBL" id="KZZ93223.1"/>
    </source>
</evidence>
<organism evidence="7 8">
    <name type="scientific">Moelleriella libera RCEF 2490</name>
    <dbReference type="NCBI Taxonomy" id="1081109"/>
    <lineage>
        <taxon>Eukaryota</taxon>
        <taxon>Fungi</taxon>
        <taxon>Dikarya</taxon>
        <taxon>Ascomycota</taxon>
        <taxon>Pezizomycotina</taxon>
        <taxon>Sordariomycetes</taxon>
        <taxon>Hypocreomycetidae</taxon>
        <taxon>Hypocreales</taxon>
        <taxon>Clavicipitaceae</taxon>
        <taxon>Moelleriella</taxon>
    </lineage>
</organism>
<evidence type="ECO:0000259" key="6">
    <source>
        <dbReference type="Pfam" id="PF08100"/>
    </source>
</evidence>
<dbReference type="OrthoDB" id="1535081at2759"/>
<dbReference type="Pfam" id="PF08100">
    <property type="entry name" value="Dimerisation"/>
    <property type="match status" value="1"/>
</dbReference>
<feature type="compositionally biased region" description="Low complexity" evidence="4">
    <location>
        <begin position="242"/>
        <end position="251"/>
    </location>
</feature>
<feature type="domain" description="O-methyltransferase dimerisation" evidence="6">
    <location>
        <begin position="75"/>
        <end position="145"/>
    </location>
</feature>
<dbReference type="GO" id="GO:0008171">
    <property type="term" value="F:O-methyltransferase activity"/>
    <property type="evidence" value="ECO:0007669"/>
    <property type="project" value="InterPro"/>
</dbReference>
<protein>
    <submittedName>
        <fullName evidence="7">O-methyltransferase</fullName>
    </submittedName>
</protein>
<dbReference type="InterPro" id="IPR029063">
    <property type="entry name" value="SAM-dependent_MTases_sf"/>
</dbReference>
<proteinExistence type="predicted"/>
<dbReference type="InterPro" id="IPR036388">
    <property type="entry name" value="WH-like_DNA-bd_sf"/>
</dbReference>
<keyword evidence="2 7" id="KW-0808">Transferase</keyword>
<gene>
    <name evidence="7" type="ORF">AAL_05608</name>
</gene>
<evidence type="ECO:0000256" key="3">
    <source>
        <dbReference type="ARBA" id="ARBA00022691"/>
    </source>
</evidence>
<dbReference type="PANTHER" id="PTHR43712">
    <property type="entry name" value="PUTATIVE (AFU_ORTHOLOGUE AFUA_4G14580)-RELATED"/>
    <property type="match status" value="1"/>
</dbReference>
<dbReference type="PANTHER" id="PTHR43712:SF1">
    <property type="entry name" value="HYPOTHETICAL O-METHYLTRANSFERASE (EUROFUNG)-RELATED"/>
    <property type="match status" value="1"/>
</dbReference>
<dbReference type="InterPro" id="IPR012967">
    <property type="entry name" value="COMT_dimerisation"/>
</dbReference>
<reference evidence="7 8" key="1">
    <citation type="journal article" date="2016" name="Genome Biol. Evol.">
        <title>Divergent and convergent evolution of fungal pathogenicity.</title>
        <authorList>
            <person name="Shang Y."/>
            <person name="Xiao G."/>
            <person name="Zheng P."/>
            <person name="Cen K."/>
            <person name="Zhan S."/>
            <person name="Wang C."/>
        </authorList>
    </citation>
    <scope>NUCLEOTIDE SEQUENCE [LARGE SCALE GENOMIC DNA]</scope>
    <source>
        <strain evidence="7 8">RCEF 2490</strain>
    </source>
</reference>
<keyword evidence="8" id="KW-1185">Reference proteome</keyword>
<dbReference type="Pfam" id="PF00891">
    <property type="entry name" value="Methyltransf_2"/>
    <property type="match status" value="1"/>
</dbReference>
<dbReference type="SUPFAM" id="SSF53335">
    <property type="entry name" value="S-adenosyl-L-methionine-dependent methyltransferases"/>
    <property type="match status" value="1"/>
</dbReference>
<dbReference type="InterPro" id="IPR001077">
    <property type="entry name" value="COMT_C"/>
</dbReference>
<dbReference type="SUPFAM" id="SSF46785">
    <property type="entry name" value="Winged helix' DNA-binding domain"/>
    <property type="match status" value="1"/>
</dbReference>
<dbReference type="EMBL" id="AZGY01000013">
    <property type="protein sequence ID" value="KZZ93223.1"/>
    <property type="molecule type" value="Genomic_DNA"/>
</dbReference>
<dbReference type="Gene3D" id="3.40.50.150">
    <property type="entry name" value="Vaccinia Virus protein VP39"/>
    <property type="match status" value="1"/>
</dbReference>